<protein>
    <recommendedName>
        <fullName evidence="4">GDP-mannose pyrophosphatase</fullName>
    </recommendedName>
    <alternativeName>
        <fullName evidence="6">GDP-mannose hydrolase</fullName>
    </alternativeName>
    <alternativeName>
        <fullName evidence="7">GDPMK</fullName>
    </alternativeName>
</protein>
<dbReference type="Gene3D" id="3.90.79.10">
    <property type="entry name" value="Nucleoside Triphosphate Pyrophosphohydrolase"/>
    <property type="match status" value="1"/>
</dbReference>
<name>A0A6S6T0Y9_9BACT</name>
<sequence>MKKNEIKNPWTTQRSTEQYDNPWITVTEHQVLNPAGNKGIYGVVNFKNIAIAVLPLDADNNTWLVGQYRYALGVYSWEIPEGGCLIGKESKLEAAQRELKEETGLEAAEWTEIMEMHLSNSVTDEVGYVFVAKNLTIGTAEPEDTEELRLKKIPFEAALEMCLRGEITDSLTLLAIFKAKLLMDQGLL</sequence>
<dbReference type="InterPro" id="IPR020084">
    <property type="entry name" value="NUDIX_hydrolase_CS"/>
</dbReference>
<dbReference type="GO" id="GO:0006753">
    <property type="term" value="P:nucleoside phosphate metabolic process"/>
    <property type="evidence" value="ECO:0007669"/>
    <property type="project" value="TreeGrafter"/>
</dbReference>
<accession>A0A6S6T0Y9</accession>
<evidence type="ECO:0000256" key="3">
    <source>
        <dbReference type="ARBA" id="ARBA00007275"/>
    </source>
</evidence>
<comment type="similarity">
    <text evidence="3">Belongs to the Nudix hydrolase family. NudK subfamily.</text>
</comment>
<dbReference type="GO" id="GO:0005829">
    <property type="term" value="C:cytosol"/>
    <property type="evidence" value="ECO:0007669"/>
    <property type="project" value="TreeGrafter"/>
</dbReference>
<evidence type="ECO:0000256" key="6">
    <source>
        <dbReference type="ARBA" id="ARBA00032162"/>
    </source>
</evidence>
<dbReference type="InterPro" id="IPR015797">
    <property type="entry name" value="NUDIX_hydrolase-like_dom_sf"/>
</dbReference>
<evidence type="ECO:0000259" key="8">
    <source>
        <dbReference type="PROSITE" id="PS51462"/>
    </source>
</evidence>
<gene>
    <name evidence="9" type="ORF">HELGO_WM37011</name>
</gene>
<dbReference type="InterPro" id="IPR000086">
    <property type="entry name" value="NUDIX_hydrolase_dom"/>
</dbReference>
<dbReference type="PANTHER" id="PTHR11839">
    <property type="entry name" value="UDP/ADP-SUGAR PYROPHOSPHATASE"/>
    <property type="match status" value="1"/>
</dbReference>
<dbReference type="Pfam" id="PF00293">
    <property type="entry name" value="NUDIX"/>
    <property type="match status" value="1"/>
</dbReference>
<dbReference type="AlphaFoldDB" id="A0A6S6T0Y9"/>
<dbReference type="EMBL" id="CACVAQ010000164">
    <property type="protein sequence ID" value="CAA6810327.1"/>
    <property type="molecule type" value="Genomic_DNA"/>
</dbReference>
<dbReference type="GO" id="GO:0016787">
    <property type="term" value="F:hydrolase activity"/>
    <property type="evidence" value="ECO:0007669"/>
    <property type="project" value="UniProtKB-KW"/>
</dbReference>
<reference evidence="9" key="1">
    <citation type="submission" date="2020-01" db="EMBL/GenBank/DDBJ databases">
        <authorList>
            <person name="Meier V. D."/>
            <person name="Meier V D."/>
        </authorList>
    </citation>
    <scope>NUCLEOTIDE SEQUENCE</scope>
    <source>
        <strain evidence="9">HLG_WM_MAG_10</strain>
    </source>
</reference>
<evidence type="ECO:0000256" key="5">
    <source>
        <dbReference type="ARBA" id="ARBA00022801"/>
    </source>
</evidence>
<feature type="domain" description="Nudix hydrolase" evidence="8">
    <location>
        <begin position="46"/>
        <end position="175"/>
    </location>
</feature>
<evidence type="ECO:0000256" key="1">
    <source>
        <dbReference type="ARBA" id="ARBA00000847"/>
    </source>
</evidence>
<dbReference type="SUPFAM" id="SSF55811">
    <property type="entry name" value="Nudix"/>
    <property type="match status" value="1"/>
</dbReference>
<dbReference type="GO" id="GO:0019693">
    <property type="term" value="P:ribose phosphate metabolic process"/>
    <property type="evidence" value="ECO:0007669"/>
    <property type="project" value="TreeGrafter"/>
</dbReference>
<comment type="cofactor">
    <cofactor evidence="2">
        <name>Mg(2+)</name>
        <dbReference type="ChEBI" id="CHEBI:18420"/>
    </cofactor>
</comment>
<comment type="catalytic activity">
    <reaction evidence="1">
        <text>GDP-alpha-D-mannose + H2O = alpha-D-mannose 1-phosphate + GMP + 2 H(+)</text>
        <dbReference type="Rhea" id="RHEA:27978"/>
        <dbReference type="ChEBI" id="CHEBI:15377"/>
        <dbReference type="ChEBI" id="CHEBI:15378"/>
        <dbReference type="ChEBI" id="CHEBI:57527"/>
        <dbReference type="ChEBI" id="CHEBI:58115"/>
        <dbReference type="ChEBI" id="CHEBI:58409"/>
    </reaction>
</comment>
<evidence type="ECO:0000256" key="4">
    <source>
        <dbReference type="ARBA" id="ARBA00016377"/>
    </source>
</evidence>
<organism evidence="9">
    <name type="scientific">uncultured Aureispira sp</name>
    <dbReference type="NCBI Taxonomy" id="1331704"/>
    <lineage>
        <taxon>Bacteria</taxon>
        <taxon>Pseudomonadati</taxon>
        <taxon>Bacteroidota</taxon>
        <taxon>Saprospiria</taxon>
        <taxon>Saprospirales</taxon>
        <taxon>Saprospiraceae</taxon>
        <taxon>Aureispira</taxon>
        <taxon>environmental samples</taxon>
    </lineage>
</organism>
<evidence type="ECO:0000256" key="7">
    <source>
        <dbReference type="ARBA" id="ARBA00032272"/>
    </source>
</evidence>
<keyword evidence="5 9" id="KW-0378">Hydrolase</keyword>
<evidence type="ECO:0000313" key="9">
    <source>
        <dbReference type="EMBL" id="CAA6810327.1"/>
    </source>
</evidence>
<dbReference type="PROSITE" id="PS51462">
    <property type="entry name" value="NUDIX"/>
    <property type="match status" value="1"/>
</dbReference>
<dbReference type="PANTHER" id="PTHR11839:SF18">
    <property type="entry name" value="NUDIX HYDROLASE DOMAIN-CONTAINING PROTEIN"/>
    <property type="match status" value="1"/>
</dbReference>
<evidence type="ECO:0000256" key="2">
    <source>
        <dbReference type="ARBA" id="ARBA00001946"/>
    </source>
</evidence>
<proteinExistence type="inferred from homology"/>
<dbReference type="PROSITE" id="PS00893">
    <property type="entry name" value="NUDIX_BOX"/>
    <property type="match status" value="1"/>
</dbReference>
<dbReference type="CDD" id="cd24161">
    <property type="entry name" value="NUDIX_ADPRase_Ndx2"/>
    <property type="match status" value="1"/>
</dbReference>